<organism evidence="3 4">
    <name type="scientific">Lutimonas vermicola</name>
    <dbReference type="NCBI Taxonomy" id="414288"/>
    <lineage>
        <taxon>Bacteria</taxon>
        <taxon>Pseudomonadati</taxon>
        <taxon>Bacteroidota</taxon>
        <taxon>Flavobacteriia</taxon>
        <taxon>Flavobacteriales</taxon>
        <taxon>Flavobacteriaceae</taxon>
        <taxon>Lutimonas</taxon>
    </lineage>
</organism>
<dbReference type="InterPro" id="IPR007372">
    <property type="entry name" value="Lipid/polyisoprenoid-bd_YceI"/>
</dbReference>
<evidence type="ECO:0000259" key="2">
    <source>
        <dbReference type="Pfam" id="PF04264"/>
    </source>
</evidence>
<reference evidence="3 4" key="1">
    <citation type="submission" date="2024-04" db="EMBL/GenBank/DDBJ databases">
        <title>whole genome sequencing of Lutimonas vermicola strain IMCC1616.</title>
        <authorList>
            <person name="Bae S.S."/>
        </authorList>
    </citation>
    <scope>NUCLEOTIDE SEQUENCE [LARGE SCALE GENOMIC DNA]</scope>
    <source>
        <strain evidence="3 4">IMCC1616</strain>
    </source>
</reference>
<comment type="caution">
    <text evidence="3">The sequence shown here is derived from an EMBL/GenBank/DDBJ whole genome shotgun (WGS) entry which is preliminary data.</text>
</comment>
<keyword evidence="1" id="KW-0732">Signal</keyword>
<feature type="signal peptide" evidence="1">
    <location>
        <begin position="1"/>
        <end position="19"/>
    </location>
</feature>
<sequence>MNKLNIVLAFLFFVQTSMAQDKYFTKEGYVSFFSHTIVEDIKADNQQVLSIVDTTTGDIAIQLLMRSFQFKKALMQEHFNENYVESYKYPKATFKGVILNLNELVEGDFETEIKGILLVHGREKEVSTMVKVTKKNEMLILTGHFMVEVADFDIKIPSIVANNIAKTIEVSFELKHKPYKQ</sequence>
<dbReference type="Proteomes" id="UP001474120">
    <property type="component" value="Unassembled WGS sequence"/>
</dbReference>
<gene>
    <name evidence="3" type="ORF">AABB81_10890</name>
</gene>
<protein>
    <submittedName>
        <fullName evidence="3">YceI family protein</fullName>
    </submittedName>
</protein>
<feature type="chain" id="PRO_5046395414" evidence="1">
    <location>
        <begin position="20"/>
        <end position="181"/>
    </location>
</feature>
<keyword evidence="4" id="KW-1185">Reference proteome</keyword>
<accession>A0ABU9L3P7</accession>
<dbReference type="SUPFAM" id="SSF101874">
    <property type="entry name" value="YceI-like"/>
    <property type="match status" value="1"/>
</dbReference>
<evidence type="ECO:0000313" key="3">
    <source>
        <dbReference type="EMBL" id="MEL4456405.1"/>
    </source>
</evidence>
<proteinExistence type="predicted"/>
<dbReference type="RefSeq" id="WP_342160535.1">
    <property type="nucleotide sequence ID" value="NZ_JBCDNA010000002.1"/>
</dbReference>
<dbReference type="Pfam" id="PF04264">
    <property type="entry name" value="YceI"/>
    <property type="match status" value="1"/>
</dbReference>
<feature type="domain" description="Lipid/polyisoprenoid-binding YceI-like" evidence="2">
    <location>
        <begin position="52"/>
        <end position="175"/>
    </location>
</feature>
<dbReference type="InterPro" id="IPR036761">
    <property type="entry name" value="TTHA0802/YceI-like_sf"/>
</dbReference>
<dbReference type="EMBL" id="JBCDNA010000002">
    <property type="protein sequence ID" value="MEL4456405.1"/>
    <property type="molecule type" value="Genomic_DNA"/>
</dbReference>
<evidence type="ECO:0000256" key="1">
    <source>
        <dbReference type="SAM" id="SignalP"/>
    </source>
</evidence>
<dbReference type="Gene3D" id="2.40.128.110">
    <property type="entry name" value="Lipid/polyisoprenoid-binding, YceI-like"/>
    <property type="match status" value="1"/>
</dbReference>
<evidence type="ECO:0000313" key="4">
    <source>
        <dbReference type="Proteomes" id="UP001474120"/>
    </source>
</evidence>
<name>A0ABU9L3P7_9FLAO</name>